<accession>A0ABS8S3U1</accession>
<keyword evidence="2" id="KW-1185">Reference proteome</keyword>
<evidence type="ECO:0000313" key="1">
    <source>
        <dbReference type="EMBL" id="MCD7453783.1"/>
    </source>
</evidence>
<reference evidence="1 2" key="1">
    <citation type="journal article" date="2021" name="BMC Genomics">
        <title>Datura genome reveals duplications of psychoactive alkaloid biosynthetic genes and high mutation rate following tissue culture.</title>
        <authorList>
            <person name="Rajewski A."/>
            <person name="Carter-House D."/>
            <person name="Stajich J."/>
            <person name="Litt A."/>
        </authorList>
    </citation>
    <scope>NUCLEOTIDE SEQUENCE [LARGE SCALE GENOMIC DNA]</scope>
    <source>
        <strain evidence="1">AR-01</strain>
    </source>
</reference>
<dbReference type="EMBL" id="JACEIK010000266">
    <property type="protein sequence ID" value="MCD7453783.1"/>
    <property type="molecule type" value="Genomic_DNA"/>
</dbReference>
<proteinExistence type="predicted"/>
<protein>
    <submittedName>
        <fullName evidence="1">Uncharacterized protein</fullName>
    </submittedName>
</protein>
<gene>
    <name evidence="1" type="ORF">HAX54_022119</name>
</gene>
<dbReference type="Proteomes" id="UP000823775">
    <property type="component" value="Unassembled WGS sequence"/>
</dbReference>
<name>A0ABS8S3U1_DATST</name>
<sequence>MKKSISILNLTPLFGFVNRPAARGDGIFASYCGRRRKRRQLGEGRRCDYFLAGKVSDEGVFYSCLFTGINGGRSGTGIQTVGAMVAR</sequence>
<feature type="non-terminal residue" evidence="1">
    <location>
        <position position="87"/>
    </location>
</feature>
<evidence type="ECO:0000313" key="2">
    <source>
        <dbReference type="Proteomes" id="UP000823775"/>
    </source>
</evidence>
<organism evidence="1 2">
    <name type="scientific">Datura stramonium</name>
    <name type="common">Jimsonweed</name>
    <name type="synonym">Common thornapple</name>
    <dbReference type="NCBI Taxonomy" id="4076"/>
    <lineage>
        <taxon>Eukaryota</taxon>
        <taxon>Viridiplantae</taxon>
        <taxon>Streptophyta</taxon>
        <taxon>Embryophyta</taxon>
        <taxon>Tracheophyta</taxon>
        <taxon>Spermatophyta</taxon>
        <taxon>Magnoliopsida</taxon>
        <taxon>eudicotyledons</taxon>
        <taxon>Gunneridae</taxon>
        <taxon>Pentapetalae</taxon>
        <taxon>asterids</taxon>
        <taxon>lamiids</taxon>
        <taxon>Solanales</taxon>
        <taxon>Solanaceae</taxon>
        <taxon>Solanoideae</taxon>
        <taxon>Datureae</taxon>
        <taxon>Datura</taxon>
    </lineage>
</organism>
<comment type="caution">
    <text evidence="1">The sequence shown here is derived from an EMBL/GenBank/DDBJ whole genome shotgun (WGS) entry which is preliminary data.</text>
</comment>